<dbReference type="Pfam" id="PF11799">
    <property type="entry name" value="IMS_C"/>
    <property type="match status" value="1"/>
</dbReference>
<dbReference type="PROSITE" id="PS50173">
    <property type="entry name" value="UMUC"/>
    <property type="match status" value="1"/>
</dbReference>
<dbReference type="FunFam" id="3.40.1170.60:FF:000003">
    <property type="entry name" value="DNA polymerase eta"/>
    <property type="match status" value="1"/>
</dbReference>
<evidence type="ECO:0000256" key="12">
    <source>
        <dbReference type="ARBA" id="ARBA00023125"/>
    </source>
</evidence>
<evidence type="ECO:0000256" key="6">
    <source>
        <dbReference type="ARBA" id="ARBA00022695"/>
    </source>
</evidence>
<comment type="cofactor">
    <cofactor evidence="15">
        <name>Mg(2+)</name>
        <dbReference type="ChEBI" id="CHEBI:18420"/>
    </cofactor>
    <text evidence="15">Binds 2 magnesium ions per subunit.</text>
</comment>
<feature type="domain" description="UmuC" evidence="16">
    <location>
        <begin position="7"/>
        <end position="187"/>
    </location>
</feature>
<dbReference type="Gene3D" id="3.40.1170.60">
    <property type="match status" value="1"/>
</dbReference>
<dbReference type="Pfam" id="PF00817">
    <property type="entry name" value="IMS"/>
    <property type="match status" value="1"/>
</dbReference>
<dbReference type="GO" id="GO:0006281">
    <property type="term" value="P:DNA repair"/>
    <property type="evidence" value="ECO:0007669"/>
    <property type="project" value="UniProtKB-UniRule"/>
</dbReference>
<organism evidence="17 18">
    <name type="scientific">Candidatus Scalindua japonica</name>
    <dbReference type="NCBI Taxonomy" id="1284222"/>
    <lineage>
        <taxon>Bacteria</taxon>
        <taxon>Pseudomonadati</taxon>
        <taxon>Planctomycetota</taxon>
        <taxon>Candidatus Brocadiia</taxon>
        <taxon>Candidatus Brocadiales</taxon>
        <taxon>Candidatus Scalinduaceae</taxon>
        <taxon>Candidatus Scalindua</taxon>
    </lineage>
</organism>
<evidence type="ECO:0000256" key="11">
    <source>
        <dbReference type="ARBA" id="ARBA00022932"/>
    </source>
</evidence>
<dbReference type="CDD" id="cd03586">
    <property type="entry name" value="PolY_Pol_IV_kappa"/>
    <property type="match status" value="1"/>
</dbReference>
<keyword evidence="10 15" id="KW-0460">Magnesium</keyword>
<dbReference type="InterPro" id="IPR043502">
    <property type="entry name" value="DNA/RNA_pol_sf"/>
</dbReference>
<dbReference type="GO" id="GO:0000287">
    <property type="term" value="F:magnesium ion binding"/>
    <property type="evidence" value="ECO:0007669"/>
    <property type="project" value="UniProtKB-UniRule"/>
</dbReference>
<evidence type="ECO:0000256" key="15">
    <source>
        <dbReference type="HAMAP-Rule" id="MF_01113"/>
    </source>
</evidence>
<keyword evidence="8 15" id="KW-0479">Metal-binding</keyword>
<proteinExistence type="inferred from homology"/>
<evidence type="ECO:0000256" key="1">
    <source>
        <dbReference type="ARBA" id="ARBA00004496"/>
    </source>
</evidence>
<dbReference type="InterPro" id="IPR050116">
    <property type="entry name" value="DNA_polymerase-Y"/>
</dbReference>
<dbReference type="InterPro" id="IPR053848">
    <property type="entry name" value="IMS_HHH_1"/>
</dbReference>
<evidence type="ECO:0000313" key="18">
    <source>
        <dbReference type="Proteomes" id="UP000218542"/>
    </source>
</evidence>
<evidence type="ECO:0000256" key="13">
    <source>
        <dbReference type="ARBA" id="ARBA00023204"/>
    </source>
</evidence>
<keyword evidence="4 15" id="KW-0963">Cytoplasm</keyword>
<dbReference type="AlphaFoldDB" id="A0A286U2F6"/>
<reference evidence="18" key="1">
    <citation type="journal article" date="2017" name="Environ. Microbiol. Rep.">
        <title>Genetic Diversity of Marine Anaerobic Ammonium-Oxidizing Bacteria as Revealed by Genomic and Proteomic Analyses of 'Candidatus Scalindua japonica'.</title>
        <authorList>
            <person name="Oshiki M."/>
            <person name="Mizuto K."/>
            <person name="Kimura Z."/>
            <person name="Kindaichi T."/>
            <person name="Satoh H."/>
            <person name="Okabe S."/>
        </authorList>
    </citation>
    <scope>NUCLEOTIDE SEQUENCE [LARGE SCALE GENOMIC DNA]</scope>
    <source>
        <strain evidence="18">husup-a2</strain>
    </source>
</reference>
<dbReference type="GO" id="GO:0042276">
    <property type="term" value="P:error-prone translesion synthesis"/>
    <property type="evidence" value="ECO:0007669"/>
    <property type="project" value="TreeGrafter"/>
</dbReference>
<dbReference type="InterPro" id="IPR022880">
    <property type="entry name" value="DNApol_IV"/>
</dbReference>
<evidence type="ECO:0000256" key="3">
    <source>
        <dbReference type="ARBA" id="ARBA00022457"/>
    </source>
</evidence>
<dbReference type="SUPFAM" id="SSF100879">
    <property type="entry name" value="Lesion bypass DNA polymerase (Y-family), little finger domain"/>
    <property type="match status" value="1"/>
</dbReference>
<keyword evidence="9 15" id="KW-0227">DNA damage</keyword>
<comment type="caution">
    <text evidence="17">The sequence shown here is derived from an EMBL/GenBank/DDBJ whole genome shotgun (WGS) entry which is preliminary data.</text>
</comment>
<dbReference type="Proteomes" id="UP000218542">
    <property type="component" value="Unassembled WGS sequence"/>
</dbReference>
<keyword evidence="6 15" id="KW-0548">Nucleotidyltransferase</keyword>
<dbReference type="InterPro" id="IPR036775">
    <property type="entry name" value="DNA_pol_Y-fam_lit_finger_sf"/>
</dbReference>
<dbReference type="EMBL" id="BAOS01000029">
    <property type="protein sequence ID" value="GAX62333.1"/>
    <property type="molecule type" value="Genomic_DNA"/>
</dbReference>
<dbReference type="InterPro" id="IPR043128">
    <property type="entry name" value="Rev_trsase/Diguanyl_cyclase"/>
</dbReference>
<dbReference type="GO" id="GO:0005829">
    <property type="term" value="C:cytosol"/>
    <property type="evidence" value="ECO:0007669"/>
    <property type="project" value="TreeGrafter"/>
</dbReference>
<dbReference type="FunFam" id="3.30.1490.100:FF:000004">
    <property type="entry name" value="DNA polymerase IV"/>
    <property type="match status" value="1"/>
</dbReference>
<comment type="similarity">
    <text evidence="2 15">Belongs to the DNA polymerase type-Y family.</text>
</comment>
<dbReference type="GO" id="GO:0006261">
    <property type="term" value="P:DNA-templated DNA replication"/>
    <property type="evidence" value="ECO:0007669"/>
    <property type="project" value="UniProtKB-UniRule"/>
</dbReference>
<evidence type="ECO:0000256" key="7">
    <source>
        <dbReference type="ARBA" id="ARBA00022705"/>
    </source>
</evidence>
<evidence type="ECO:0000256" key="5">
    <source>
        <dbReference type="ARBA" id="ARBA00022679"/>
    </source>
</evidence>
<evidence type="ECO:0000259" key="16">
    <source>
        <dbReference type="PROSITE" id="PS50173"/>
    </source>
</evidence>
<dbReference type="NCBIfam" id="NF002677">
    <property type="entry name" value="PRK02406.1"/>
    <property type="match status" value="1"/>
</dbReference>
<feature type="active site" evidence="15">
    <location>
        <position position="106"/>
    </location>
</feature>
<sequence length="408" mass="45678">MSNNKTIMHVDMNAFFASVEQQSKPSLRDKPVAVIGAQQRTVITTSSYEARAYGVKVGMTVPEAKKLCPDIIFVAGNNKMYTDTCTRLVRLYGDYTPLVEVYSVDEAFLDITGSLYLFGKPEAIAMLIKKKIRRGFGLTCSIGVGPNKLLAKLAGNMQKPDGFTTIHPGAVTEILEDLPVSELCGIGSRLEKHLDAMGVKTCGELGRFPIKKLVSKFGIIGNKLHQMGLGIDEGPVVPIEDTPDAKSVGHSMTLARNVTNGEEMERYILQLSEMVGRRLRRSHYFGKTVTMTIRYSNFHTFTKRCTIKEYINDGFEIYLVALDIVKRVRLKYTVRLLGVSVSNLVTDYCQIPLFKKDRDRISVLKAMDKINDRYGEFSITQARLLDRYSHKGVIAPAWRPAGIRRVSY</sequence>
<dbReference type="GO" id="GO:0009432">
    <property type="term" value="P:SOS response"/>
    <property type="evidence" value="ECO:0007669"/>
    <property type="project" value="TreeGrafter"/>
</dbReference>
<evidence type="ECO:0000256" key="2">
    <source>
        <dbReference type="ARBA" id="ARBA00010945"/>
    </source>
</evidence>
<gene>
    <name evidence="15" type="primary">dinB</name>
    <name evidence="17" type="ORF">SCALIN_C29_0117</name>
</gene>
<dbReference type="PANTHER" id="PTHR11076:SF33">
    <property type="entry name" value="DNA POLYMERASE KAPPA"/>
    <property type="match status" value="1"/>
</dbReference>
<keyword evidence="7 15" id="KW-0235">DNA replication</keyword>
<name>A0A286U2F6_9BACT</name>
<evidence type="ECO:0000256" key="9">
    <source>
        <dbReference type="ARBA" id="ARBA00022763"/>
    </source>
</evidence>
<evidence type="ECO:0000313" key="17">
    <source>
        <dbReference type="EMBL" id="GAX62333.1"/>
    </source>
</evidence>
<dbReference type="PANTHER" id="PTHR11076">
    <property type="entry name" value="DNA REPAIR POLYMERASE UMUC / TRANSFERASE FAMILY MEMBER"/>
    <property type="match status" value="1"/>
</dbReference>
<dbReference type="SUPFAM" id="SSF56672">
    <property type="entry name" value="DNA/RNA polymerases"/>
    <property type="match status" value="1"/>
</dbReference>
<protein>
    <recommendedName>
        <fullName evidence="15">DNA polymerase IV</fullName>
        <shortName evidence="15">Pol IV</shortName>
        <ecNumber evidence="15">2.7.7.7</ecNumber>
    </recommendedName>
</protein>
<keyword evidence="18" id="KW-1185">Reference proteome</keyword>
<dbReference type="RefSeq" id="WP_096895713.1">
    <property type="nucleotide sequence ID" value="NZ_BAOS01000029.1"/>
</dbReference>
<feature type="site" description="Substrate discrimination" evidence="15">
    <location>
        <position position="16"/>
    </location>
</feature>
<evidence type="ECO:0000256" key="8">
    <source>
        <dbReference type="ARBA" id="ARBA00022723"/>
    </source>
</evidence>
<dbReference type="GO" id="GO:0003684">
    <property type="term" value="F:damaged DNA binding"/>
    <property type="evidence" value="ECO:0007669"/>
    <property type="project" value="InterPro"/>
</dbReference>
<dbReference type="OrthoDB" id="9808813at2"/>
<comment type="subcellular location">
    <subcellularLocation>
        <location evidence="1 15">Cytoplasm</location>
    </subcellularLocation>
</comment>
<evidence type="ECO:0000256" key="10">
    <source>
        <dbReference type="ARBA" id="ARBA00022842"/>
    </source>
</evidence>
<evidence type="ECO:0000256" key="4">
    <source>
        <dbReference type="ARBA" id="ARBA00022490"/>
    </source>
</evidence>
<keyword evidence="5 15" id="KW-0808">Transferase</keyword>
<comment type="catalytic activity">
    <reaction evidence="14 15">
        <text>DNA(n) + a 2'-deoxyribonucleoside 5'-triphosphate = DNA(n+1) + diphosphate</text>
        <dbReference type="Rhea" id="RHEA:22508"/>
        <dbReference type="Rhea" id="RHEA-COMP:17339"/>
        <dbReference type="Rhea" id="RHEA-COMP:17340"/>
        <dbReference type="ChEBI" id="CHEBI:33019"/>
        <dbReference type="ChEBI" id="CHEBI:61560"/>
        <dbReference type="ChEBI" id="CHEBI:173112"/>
        <dbReference type="EC" id="2.7.7.7"/>
    </reaction>
</comment>
<dbReference type="EC" id="2.7.7.7" evidence="15"/>
<keyword evidence="13 15" id="KW-0234">DNA repair</keyword>
<dbReference type="Gene3D" id="3.30.70.270">
    <property type="match status" value="1"/>
</dbReference>
<evidence type="ECO:0000256" key="14">
    <source>
        <dbReference type="ARBA" id="ARBA00049244"/>
    </source>
</evidence>
<keyword evidence="3 15" id="KW-0515">Mutator protein</keyword>
<dbReference type="Pfam" id="PF21999">
    <property type="entry name" value="IMS_HHH_1"/>
    <property type="match status" value="1"/>
</dbReference>
<comment type="subunit">
    <text evidence="15">Monomer.</text>
</comment>
<accession>A0A286U2F6</accession>
<feature type="binding site" evidence="15">
    <location>
        <position position="105"/>
    </location>
    <ligand>
        <name>Mg(2+)</name>
        <dbReference type="ChEBI" id="CHEBI:18420"/>
    </ligand>
</feature>
<feature type="binding site" evidence="15">
    <location>
        <position position="11"/>
    </location>
    <ligand>
        <name>Mg(2+)</name>
        <dbReference type="ChEBI" id="CHEBI:18420"/>
    </ligand>
</feature>
<dbReference type="Gene3D" id="3.30.1490.100">
    <property type="entry name" value="DNA polymerase, Y-family, little finger domain"/>
    <property type="match status" value="1"/>
</dbReference>
<dbReference type="InterPro" id="IPR001126">
    <property type="entry name" value="UmuC"/>
</dbReference>
<keyword evidence="12 15" id="KW-0238">DNA-binding</keyword>
<keyword evidence="11 15" id="KW-0239">DNA-directed DNA polymerase</keyword>
<dbReference type="InterPro" id="IPR017961">
    <property type="entry name" value="DNA_pol_Y-fam_little_finger"/>
</dbReference>
<dbReference type="Gene3D" id="1.10.150.20">
    <property type="entry name" value="5' to 3' exonuclease, C-terminal subdomain"/>
    <property type="match status" value="1"/>
</dbReference>
<dbReference type="GO" id="GO:0003887">
    <property type="term" value="F:DNA-directed DNA polymerase activity"/>
    <property type="evidence" value="ECO:0007669"/>
    <property type="project" value="UniProtKB-UniRule"/>
</dbReference>
<comment type="function">
    <text evidence="15">Poorly processive, error-prone DNA polymerase involved in untargeted mutagenesis. Copies undamaged DNA at stalled replication forks, which arise in vivo from mismatched or misaligned primer ends. These misaligned primers can be extended by PolIV. Exhibits no 3'-5' exonuclease (proofreading) activity. May be involved in translesional synthesis, in conjunction with the beta clamp from PolIII.</text>
</comment>
<dbReference type="HAMAP" id="MF_01113">
    <property type="entry name" value="DNApol_IV"/>
    <property type="match status" value="1"/>
</dbReference>